<dbReference type="Proteomes" id="UP000007266">
    <property type="component" value="Linkage group 2"/>
</dbReference>
<reference evidence="2 3" key="1">
    <citation type="journal article" date="2008" name="Nature">
        <title>The genome of the model beetle and pest Tribolium castaneum.</title>
        <authorList>
            <consortium name="Tribolium Genome Sequencing Consortium"/>
            <person name="Richards S."/>
            <person name="Gibbs R.A."/>
            <person name="Weinstock G.M."/>
            <person name="Brown S.J."/>
            <person name="Denell R."/>
            <person name="Beeman R.W."/>
            <person name="Gibbs R."/>
            <person name="Beeman R.W."/>
            <person name="Brown S.J."/>
            <person name="Bucher G."/>
            <person name="Friedrich M."/>
            <person name="Grimmelikhuijzen C.J."/>
            <person name="Klingler M."/>
            <person name="Lorenzen M."/>
            <person name="Richards S."/>
            <person name="Roth S."/>
            <person name="Schroder R."/>
            <person name="Tautz D."/>
            <person name="Zdobnov E.M."/>
            <person name="Muzny D."/>
            <person name="Gibbs R.A."/>
            <person name="Weinstock G.M."/>
            <person name="Attaway T."/>
            <person name="Bell S."/>
            <person name="Buhay C.J."/>
            <person name="Chandrabose M.N."/>
            <person name="Chavez D."/>
            <person name="Clerk-Blankenburg K.P."/>
            <person name="Cree A."/>
            <person name="Dao M."/>
            <person name="Davis C."/>
            <person name="Chacko J."/>
            <person name="Dinh H."/>
            <person name="Dugan-Rocha S."/>
            <person name="Fowler G."/>
            <person name="Garner T.T."/>
            <person name="Garnes J."/>
            <person name="Gnirke A."/>
            <person name="Hawes A."/>
            <person name="Hernandez J."/>
            <person name="Hines S."/>
            <person name="Holder M."/>
            <person name="Hume J."/>
            <person name="Jhangiani S.N."/>
            <person name="Joshi V."/>
            <person name="Khan Z.M."/>
            <person name="Jackson L."/>
            <person name="Kovar C."/>
            <person name="Kowis A."/>
            <person name="Lee S."/>
            <person name="Lewis L.R."/>
            <person name="Margolis J."/>
            <person name="Morgan M."/>
            <person name="Nazareth L.V."/>
            <person name="Nguyen N."/>
            <person name="Okwuonu G."/>
            <person name="Parker D."/>
            <person name="Richards S."/>
            <person name="Ruiz S.J."/>
            <person name="Santibanez J."/>
            <person name="Savard J."/>
            <person name="Scherer S.E."/>
            <person name="Schneider B."/>
            <person name="Sodergren E."/>
            <person name="Tautz D."/>
            <person name="Vattahil S."/>
            <person name="Villasana D."/>
            <person name="White C.S."/>
            <person name="Wright R."/>
            <person name="Park Y."/>
            <person name="Beeman R.W."/>
            <person name="Lord J."/>
            <person name="Oppert B."/>
            <person name="Lorenzen M."/>
            <person name="Brown S."/>
            <person name="Wang L."/>
            <person name="Savard J."/>
            <person name="Tautz D."/>
            <person name="Richards S."/>
            <person name="Weinstock G."/>
            <person name="Gibbs R.A."/>
            <person name="Liu Y."/>
            <person name="Worley K."/>
            <person name="Weinstock G."/>
            <person name="Elsik C.G."/>
            <person name="Reese J.T."/>
            <person name="Elhaik E."/>
            <person name="Landan G."/>
            <person name="Graur D."/>
            <person name="Arensburger P."/>
            <person name="Atkinson P."/>
            <person name="Beeman R.W."/>
            <person name="Beidler J."/>
            <person name="Brown S.J."/>
            <person name="Demuth J.P."/>
            <person name="Drury D.W."/>
            <person name="Du Y.Z."/>
            <person name="Fujiwara H."/>
            <person name="Lorenzen M."/>
            <person name="Maselli V."/>
            <person name="Osanai M."/>
            <person name="Park Y."/>
            <person name="Robertson H.M."/>
            <person name="Tu Z."/>
            <person name="Wang J.J."/>
            <person name="Wang S."/>
            <person name="Richards S."/>
            <person name="Song H."/>
            <person name="Zhang L."/>
            <person name="Sodergren E."/>
            <person name="Werner D."/>
            <person name="Stanke M."/>
            <person name="Morgenstern B."/>
            <person name="Solovyev V."/>
            <person name="Kosarev P."/>
            <person name="Brown G."/>
            <person name="Chen H.C."/>
            <person name="Ermolaeva O."/>
            <person name="Hlavina W."/>
            <person name="Kapustin Y."/>
            <person name="Kiryutin B."/>
            <person name="Kitts P."/>
            <person name="Maglott D."/>
            <person name="Pruitt K."/>
            <person name="Sapojnikov V."/>
            <person name="Souvorov A."/>
            <person name="Mackey A.J."/>
            <person name="Waterhouse R.M."/>
            <person name="Wyder S."/>
            <person name="Zdobnov E.M."/>
            <person name="Zdobnov E.M."/>
            <person name="Wyder S."/>
            <person name="Kriventseva E.V."/>
            <person name="Kadowaki T."/>
            <person name="Bork P."/>
            <person name="Aranda M."/>
            <person name="Bao R."/>
            <person name="Beermann A."/>
            <person name="Berns N."/>
            <person name="Bolognesi R."/>
            <person name="Bonneton F."/>
            <person name="Bopp D."/>
            <person name="Brown S.J."/>
            <person name="Bucher G."/>
            <person name="Butts T."/>
            <person name="Chaumot A."/>
            <person name="Denell R.E."/>
            <person name="Ferrier D.E."/>
            <person name="Friedrich M."/>
            <person name="Gordon C.M."/>
            <person name="Jindra M."/>
            <person name="Klingler M."/>
            <person name="Lan Q."/>
            <person name="Lattorff H.M."/>
            <person name="Laudet V."/>
            <person name="von Levetsow C."/>
            <person name="Liu Z."/>
            <person name="Lutz R."/>
            <person name="Lynch J.A."/>
            <person name="da Fonseca R.N."/>
            <person name="Posnien N."/>
            <person name="Reuter R."/>
            <person name="Roth S."/>
            <person name="Savard J."/>
            <person name="Schinko J.B."/>
            <person name="Schmitt C."/>
            <person name="Schoppmeier M."/>
            <person name="Schroder R."/>
            <person name="Shippy T.D."/>
            <person name="Simonnet F."/>
            <person name="Marques-Souza H."/>
            <person name="Tautz D."/>
            <person name="Tomoyasu Y."/>
            <person name="Trauner J."/>
            <person name="Van der Zee M."/>
            <person name="Vervoort M."/>
            <person name="Wittkopp N."/>
            <person name="Wimmer E.A."/>
            <person name="Yang X."/>
            <person name="Jones A.K."/>
            <person name="Sattelle D.B."/>
            <person name="Ebert P.R."/>
            <person name="Nelson D."/>
            <person name="Scott J.G."/>
            <person name="Beeman R.W."/>
            <person name="Muthukrishnan S."/>
            <person name="Kramer K.J."/>
            <person name="Arakane Y."/>
            <person name="Beeman R.W."/>
            <person name="Zhu Q."/>
            <person name="Hogenkamp D."/>
            <person name="Dixit R."/>
            <person name="Oppert B."/>
            <person name="Jiang H."/>
            <person name="Zou Z."/>
            <person name="Marshall J."/>
            <person name="Elpidina E."/>
            <person name="Vinokurov K."/>
            <person name="Oppert C."/>
            <person name="Zou Z."/>
            <person name="Evans J."/>
            <person name="Lu Z."/>
            <person name="Zhao P."/>
            <person name="Sumathipala N."/>
            <person name="Altincicek B."/>
            <person name="Vilcinskas A."/>
            <person name="Williams M."/>
            <person name="Hultmark D."/>
            <person name="Hetru C."/>
            <person name="Jiang H."/>
            <person name="Grimmelikhuijzen C.J."/>
            <person name="Hauser F."/>
            <person name="Cazzamali G."/>
            <person name="Williamson M."/>
            <person name="Park Y."/>
            <person name="Li B."/>
            <person name="Tanaka Y."/>
            <person name="Predel R."/>
            <person name="Neupert S."/>
            <person name="Schachtner J."/>
            <person name="Verleyen P."/>
            <person name="Raible F."/>
            <person name="Bork P."/>
            <person name="Friedrich M."/>
            <person name="Walden K.K."/>
            <person name="Robertson H.M."/>
            <person name="Angeli S."/>
            <person name="Foret S."/>
            <person name="Bucher G."/>
            <person name="Schuetz S."/>
            <person name="Maleszka R."/>
            <person name="Wimmer E.A."/>
            <person name="Beeman R.W."/>
            <person name="Lorenzen M."/>
            <person name="Tomoyasu Y."/>
            <person name="Miller S.C."/>
            <person name="Grossmann D."/>
            <person name="Bucher G."/>
        </authorList>
    </citation>
    <scope>NUCLEOTIDE SEQUENCE [LARGE SCALE GENOMIC DNA]</scope>
    <source>
        <strain evidence="2 3">Georgia GA2</strain>
    </source>
</reference>
<keyword evidence="1" id="KW-0812">Transmembrane</keyword>
<accession>A0A139WN53</accession>
<reference evidence="2 3" key="2">
    <citation type="journal article" date="2010" name="Nucleic Acids Res.">
        <title>BeetleBase in 2010: revisions to provide comprehensive genomic information for Tribolium castaneum.</title>
        <authorList>
            <person name="Kim H.S."/>
            <person name="Murphy T."/>
            <person name="Xia J."/>
            <person name="Caragea D."/>
            <person name="Park Y."/>
            <person name="Beeman R.W."/>
            <person name="Lorenzen M.D."/>
            <person name="Butcher S."/>
            <person name="Manak J.R."/>
            <person name="Brown S.J."/>
        </authorList>
    </citation>
    <scope>GENOME REANNOTATION</scope>
    <source>
        <strain evidence="2 3">Georgia GA2</strain>
    </source>
</reference>
<name>A0A139WN53_TRICA</name>
<sequence length="73" mass="8275">MALTTRGLLRLVLFLGGYVIFLVLGATIFSSIESPEELEKVQHLRKLRADFLKNNPTVTGKLLIRETRFVSSR</sequence>
<keyword evidence="1" id="KW-0472">Membrane</keyword>
<dbReference type="AlphaFoldDB" id="A0A139WN53"/>
<keyword evidence="3" id="KW-1185">Reference proteome</keyword>
<evidence type="ECO:0000256" key="1">
    <source>
        <dbReference type="SAM" id="Phobius"/>
    </source>
</evidence>
<dbReference type="EMBL" id="KQ971312">
    <property type="protein sequence ID" value="KYB29362.1"/>
    <property type="molecule type" value="Genomic_DNA"/>
</dbReference>
<keyword evidence="1" id="KW-1133">Transmembrane helix</keyword>
<organism evidence="2 3">
    <name type="scientific">Tribolium castaneum</name>
    <name type="common">Red flour beetle</name>
    <dbReference type="NCBI Taxonomy" id="7070"/>
    <lineage>
        <taxon>Eukaryota</taxon>
        <taxon>Metazoa</taxon>
        <taxon>Ecdysozoa</taxon>
        <taxon>Arthropoda</taxon>
        <taxon>Hexapoda</taxon>
        <taxon>Insecta</taxon>
        <taxon>Pterygota</taxon>
        <taxon>Neoptera</taxon>
        <taxon>Endopterygota</taxon>
        <taxon>Coleoptera</taxon>
        <taxon>Polyphaga</taxon>
        <taxon>Cucujiformia</taxon>
        <taxon>Tenebrionidae</taxon>
        <taxon>Tenebrionidae incertae sedis</taxon>
        <taxon>Tribolium</taxon>
    </lineage>
</organism>
<dbReference type="InParanoid" id="A0A139WN53"/>
<feature type="transmembrane region" description="Helical" evidence="1">
    <location>
        <begin position="12"/>
        <end position="32"/>
    </location>
</feature>
<dbReference type="OMA" id="FWGHLEL"/>
<evidence type="ECO:0000313" key="3">
    <source>
        <dbReference type="Proteomes" id="UP000007266"/>
    </source>
</evidence>
<gene>
    <name evidence="2" type="primary">AUGUSTUS-3.0.2_32217</name>
    <name evidence="2" type="ORF">TcasGA2_TC032217</name>
</gene>
<dbReference type="Gene3D" id="1.10.287.70">
    <property type="match status" value="1"/>
</dbReference>
<protein>
    <submittedName>
        <fullName evidence="2">Uncharacterized protein</fullName>
    </submittedName>
</protein>
<evidence type="ECO:0000313" key="2">
    <source>
        <dbReference type="EMBL" id="KYB29362.1"/>
    </source>
</evidence>
<proteinExistence type="predicted"/>